<dbReference type="EMBL" id="AWUE01022668">
    <property type="protein sequence ID" value="OMO56913.1"/>
    <property type="molecule type" value="Genomic_DNA"/>
</dbReference>
<dbReference type="AlphaFoldDB" id="A0A1R3GFP7"/>
<gene>
    <name evidence="1" type="ORF">COLO4_35531</name>
</gene>
<name>A0A1R3GFP7_9ROSI</name>
<sequence length="41" mass="4665">MEERVVCEVERKLDSVVVCMECGMRKDYREGCGLLKIRSGG</sequence>
<proteinExistence type="predicted"/>
<comment type="caution">
    <text evidence="1">The sequence shown here is derived from an EMBL/GenBank/DDBJ whole genome shotgun (WGS) entry which is preliminary data.</text>
</comment>
<accession>A0A1R3GFP7</accession>
<organism evidence="1 2">
    <name type="scientific">Corchorus olitorius</name>
    <dbReference type="NCBI Taxonomy" id="93759"/>
    <lineage>
        <taxon>Eukaryota</taxon>
        <taxon>Viridiplantae</taxon>
        <taxon>Streptophyta</taxon>
        <taxon>Embryophyta</taxon>
        <taxon>Tracheophyta</taxon>
        <taxon>Spermatophyta</taxon>
        <taxon>Magnoliopsida</taxon>
        <taxon>eudicotyledons</taxon>
        <taxon>Gunneridae</taxon>
        <taxon>Pentapetalae</taxon>
        <taxon>rosids</taxon>
        <taxon>malvids</taxon>
        <taxon>Malvales</taxon>
        <taxon>Malvaceae</taxon>
        <taxon>Grewioideae</taxon>
        <taxon>Apeibeae</taxon>
        <taxon>Corchorus</taxon>
    </lineage>
</organism>
<protein>
    <submittedName>
        <fullName evidence="1">Disease resistance protein RPH8A</fullName>
    </submittedName>
</protein>
<dbReference type="Proteomes" id="UP000187203">
    <property type="component" value="Unassembled WGS sequence"/>
</dbReference>
<keyword evidence="2" id="KW-1185">Reference proteome</keyword>
<evidence type="ECO:0000313" key="2">
    <source>
        <dbReference type="Proteomes" id="UP000187203"/>
    </source>
</evidence>
<reference evidence="2" key="1">
    <citation type="submission" date="2013-09" db="EMBL/GenBank/DDBJ databases">
        <title>Corchorus olitorius genome sequencing.</title>
        <authorList>
            <person name="Alam M."/>
            <person name="Haque M.S."/>
            <person name="Islam M.S."/>
            <person name="Emdad E.M."/>
            <person name="Islam M.M."/>
            <person name="Ahmed B."/>
            <person name="Halim A."/>
            <person name="Hossen Q.M.M."/>
            <person name="Hossain M.Z."/>
            <person name="Ahmed R."/>
            <person name="Khan M.M."/>
            <person name="Islam R."/>
            <person name="Rashid M.M."/>
            <person name="Khan S.A."/>
            <person name="Rahman M.S."/>
            <person name="Alam M."/>
            <person name="Yahiya A.S."/>
            <person name="Khan M.S."/>
            <person name="Azam M.S."/>
            <person name="Haque T."/>
            <person name="Lashkar M.Z.H."/>
            <person name="Akhand A.I."/>
            <person name="Morshed G."/>
            <person name="Roy S."/>
            <person name="Uddin K.S."/>
            <person name="Rabeya T."/>
            <person name="Hossain A.S."/>
            <person name="Chowdhury A."/>
            <person name="Snigdha A.R."/>
            <person name="Mortoza M.S."/>
            <person name="Matin S.A."/>
            <person name="Hoque S.M.E."/>
            <person name="Islam M.K."/>
            <person name="Roy D.K."/>
            <person name="Haider R."/>
            <person name="Moosa M.M."/>
            <person name="Elias S.M."/>
            <person name="Hasan A.M."/>
            <person name="Jahan S."/>
            <person name="Shafiuddin M."/>
            <person name="Mahmood N."/>
            <person name="Shommy N.S."/>
        </authorList>
    </citation>
    <scope>NUCLEOTIDE SEQUENCE [LARGE SCALE GENOMIC DNA]</scope>
    <source>
        <strain evidence="2">cv. O-4</strain>
    </source>
</reference>
<evidence type="ECO:0000313" key="1">
    <source>
        <dbReference type="EMBL" id="OMO56913.1"/>
    </source>
</evidence>